<feature type="domain" description="Disease resistance R13L4/SHOC-2-like LRR" evidence="4">
    <location>
        <begin position="163"/>
        <end position="261"/>
    </location>
</feature>
<reference evidence="5 6" key="1">
    <citation type="journal article" date="2024" name="Nat. Commun.">
        <title>Phylogenomics reveals the evolutionary origins of lichenization in chlorophyte algae.</title>
        <authorList>
            <person name="Puginier C."/>
            <person name="Libourel C."/>
            <person name="Otte J."/>
            <person name="Skaloud P."/>
            <person name="Haon M."/>
            <person name="Grisel S."/>
            <person name="Petersen M."/>
            <person name="Berrin J.G."/>
            <person name="Delaux P.M."/>
            <person name="Dal Grande F."/>
            <person name="Keller J."/>
        </authorList>
    </citation>
    <scope>NUCLEOTIDE SEQUENCE [LARGE SCALE GENOMIC DNA]</scope>
    <source>
        <strain evidence="5 6">SAG 2043</strain>
    </source>
</reference>
<sequence>MVKLSLAKSTGKLDLSDCQLDDVPKEVFELDLEELTLAGNNIKKLPDAISRLKNLRLLQVAGNKLTELPDGLCKLTKLEGLWLHGNLIKKLPRSFGALKELSVIALVGNCLTELPASLGELHSLTELGLAGNQLKEAPACLGSLSALQKLTLNGNRITKVSPELGHLHKLKELWLQDNLIKELPDELTQMKALEQLNVADNQLAALPIHLYKLRALKLCWLYGNQLTALPMGLAGMAKLQELWIEANPISPDTVKAALKELNDAEDTFQLRDIGFDQNQAKGVDIPRYPKVRSIVKIAEIVGSGKGYFKLKRGREMHHTSDRAEIVDGNGNKGTRVLVVTYASAPGVPNWGGLLKRILAATAEPAHQCFDQMYVVDGSRSWYHGGDKEVVDEWFARMKLATDRYQKVLMLGDSMGGTGALIFSPLATAVQVFCPQVDLLQSSIRPGKDTAWMGALKDRLCAEVAHSSANITIHCSNWQHDLDQGKMLPQEHVQLEVYSVDSHRLALYLDDSHKLLPIVRNAILAEMGYTPKEVRLHNLV</sequence>
<evidence type="ECO:0000256" key="3">
    <source>
        <dbReference type="ARBA" id="ARBA00022737"/>
    </source>
</evidence>
<dbReference type="InterPro" id="IPR055414">
    <property type="entry name" value="LRR_R13L4/SHOC2-like"/>
</dbReference>
<protein>
    <recommendedName>
        <fullName evidence="4">Disease resistance R13L4/SHOC-2-like LRR domain-containing protein</fullName>
    </recommendedName>
</protein>
<keyword evidence="6" id="KW-1185">Reference proteome</keyword>
<dbReference type="PANTHER" id="PTHR48051:SF51">
    <property type="entry name" value="LEUCINE-RICH REPEAT-CONTAINING PROTEIN 10B"/>
    <property type="match status" value="1"/>
</dbReference>
<dbReference type="InterPro" id="IPR003591">
    <property type="entry name" value="Leu-rich_rpt_typical-subtyp"/>
</dbReference>
<dbReference type="SUPFAM" id="SSF52058">
    <property type="entry name" value="L domain-like"/>
    <property type="match status" value="1"/>
</dbReference>
<evidence type="ECO:0000256" key="1">
    <source>
        <dbReference type="ARBA" id="ARBA00004430"/>
    </source>
</evidence>
<evidence type="ECO:0000256" key="2">
    <source>
        <dbReference type="ARBA" id="ARBA00022614"/>
    </source>
</evidence>
<dbReference type="Pfam" id="PF23598">
    <property type="entry name" value="LRR_14"/>
    <property type="match status" value="1"/>
</dbReference>
<organism evidence="5 6">
    <name type="scientific">[Myrmecia] bisecta</name>
    <dbReference type="NCBI Taxonomy" id="41462"/>
    <lineage>
        <taxon>Eukaryota</taxon>
        <taxon>Viridiplantae</taxon>
        <taxon>Chlorophyta</taxon>
        <taxon>core chlorophytes</taxon>
        <taxon>Trebouxiophyceae</taxon>
        <taxon>Trebouxiales</taxon>
        <taxon>Trebouxiaceae</taxon>
        <taxon>Myrmecia</taxon>
    </lineage>
</organism>
<accession>A0AAW1R9R2</accession>
<evidence type="ECO:0000313" key="6">
    <source>
        <dbReference type="Proteomes" id="UP001489004"/>
    </source>
</evidence>
<proteinExistence type="predicted"/>
<name>A0AAW1R9R2_9CHLO</name>
<gene>
    <name evidence="5" type="ORF">WJX72_010668</name>
</gene>
<dbReference type="SMART" id="SM00369">
    <property type="entry name" value="LRR_TYP"/>
    <property type="match status" value="8"/>
</dbReference>
<dbReference type="GO" id="GO:0005930">
    <property type="term" value="C:axoneme"/>
    <property type="evidence" value="ECO:0007669"/>
    <property type="project" value="UniProtKB-SubCell"/>
</dbReference>
<evidence type="ECO:0000313" key="5">
    <source>
        <dbReference type="EMBL" id="KAK9830263.1"/>
    </source>
</evidence>
<dbReference type="PROSITE" id="PS51450">
    <property type="entry name" value="LRR"/>
    <property type="match status" value="2"/>
</dbReference>
<dbReference type="InterPro" id="IPR032675">
    <property type="entry name" value="LRR_dom_sf"/>
</dbReference>
<keyword evidence="3" id="KW-0677">Repeat</keyword>
<dbReference type="InterPro" id="IPR001611">
    <property type="entry name" value="Leu-rich_rpt"/>
</dbReference>
<dbReference type="AlphaFoldDB" id="A0AAW1R9R2"/>
<keyword evidence="2" id="KW-0433">Leucine-rich repeat</keyword>
<dbReference type="Pfam" id="PF13855">
    <property type="entry name" value="LRR_8"/>
    <property type="match status" value="2"/>
</dbReference>
<dbReference type="Gene3D" id="3.80.10.10">
    <property type="entry name" value="Ribonuclease Inhibitor"/>
    <property type="match status" value="1"/>
</dbReference>
<comment type="subcellular location">
    <subcellularLocation>
        <location evidence="1">Cytoplasm</location>
        <location evidence="1">Cytoskeleton</location>
        <location evidence="1">Cilium axoneme</location>
    </subcellularLocation>
</comment>
<dbReference type="InterPro" id="IPR050216">
    <property type="entry name" value="LRR_domain-containing"/>
</dbReference>
<dbReference type="SMART" id="SM00364">
    <property type="entry name" value="LRR_BAC"/>
    <property type="match status" value="5"/>
</dbReference>
<dbReference type="EMBL" id="JALJOR010000001">
    <property type="protein sequence ID" value="KAK9830263.1"/>
    <property type="molecule type" value="Genomic_DNA"/>
</dbReference>
<dbReference type="PANTHER" id="PTHR48051">
    <property type="match status" value="1"/>
</dbReference>
<dbReference type="Proteomes" id="UP001489004">
    <property type="component" value="Unassembled WGS sequence"/>
</dbReference>
<evidence type="ECO:0000259" key="4">
    <source>
        <dbReference type="Pfam" id="PF23598"/>
    </source>
</evidence>
<comment type="caution">
    <text evidence="5">The sequence shown here is derived from an EMBL/GenBank/DDBJ whole genome shotgun (WGS) entry which is preliminary data.</text>
</comment>